<dbReference type="Gene3D" id="1.10.260.40">
    <property type="entry name" value="lambda repressor-like DNA-binding domains"/>
    <property type="match status" value="1"/>
</dbReference>
<dbReference type="SUPFAM" id="SSF47413">
    <property type="entry name" value="lambda repressor-like DNA-binding domains"/>
    <property type="match status" value="1"/>
</dbReference>
<dbReference type="InterPro" id="IPR001387">
    <property type="entry name" value="Cro/C1-type_HTH"/>
</dbReference>
<reference evidence="1 2" key="1">
    <citation type="submission" date="2017-09" db="EMBL/GenBank/DDBJ databases">
        <title>Mesorhizobum sanjuanii sp. nov. isolated from nodules of Lotus tenuis in saline-alkaline lowlands of Flooding Pampa.</title>
        <authorList>
            <person name="Sannazzaro A.I."/>
            <person name="Torres Tejerizo G.A."/>
            <person name="Fontana F."/>
            <person name="Cumpa Velazquez L.M."/>
            <person name="Hansen L."/>
            <person name="Pistorio M."/>
            <person name="Estrella M.J."/>
        </authorList>
    </citation>
    <scope>NUCLEOTIDE SEQUENCE [LARGE SCALE GENOMIC DNA]</scope>
    <source>
        <strain evidence="1 2">BSA136</strain>
    </source>
</reference>
<dbReference type="CDD" id="cd00093">
    <property type="entry name" value="HTH_XRE"/>
    <property type="match status" value="1"/>
</dbReference>
<accession>A0A2A6FEG5</accession>
<protein>
    <recommendedName>
        <fullName evidence="3">HTH cro/C1-type domain-containing protein</fullName>
    </recommendedName>
</protein>
<evidence type="ECO:0000313" key="1">
    <source>
        <dbReference type="EMBL" id="PDQ20123.1"/>
    </source>
</evidence>
<keyword evidence="2" id="KW-1185">Reference proteome</keyword>
<proteinExistence type="predicted"/>
<dbReference type="GO" id="GO:0003677">
    <property type="term" value="F:DNA binding"/>
    <property type="evidence" value="ECO:0007669"/>
    <property type="project" value="InterPro"/>
</dbReference>
<evidence type="ECO:0008006" key="3">
    <source>
        <dbReference type="Google" id="ProtNLM"/>
    </source>
</evidence>
<comment type="caution">
    <text evidence="1">The sequence shown here is derived from an EMBL/GenBank/DDBJ whole genome shotgun (WGS) entry which is preliminary data.</text>
</comment>
<sequence>MNAQELLDKIKELPNKPVDVPTPPAIELVAMVVRWGRHLKQWKATTLADFARVSLSTVERVERAKKVSDEALDRIAQALGHAPGAFTTPSLPIGPDKAAEQHLVEAFGHLEPVAVSPMKTHKAIRDAAKCDAYLIHRPGVPDTHDDHIANLGEWLDLASFILSDIVEEPLSSGRGRRQLYNDILARVSELERRGLTVLSGVMAAPQPGMPDWKVAIVSVTPRLTDPGAPRRRRVLVDRRTVAVTPGWLTDD</sequence>
<gene>
    <name evidence="1" type="ORF">CN311_15625</name>
</gene>
<dbReference type="EMBL" id="NWQG01000093">
    <property type="protein sequence ID" value="PDQ20123.1"/>
    <property type="molecule type" value="Genomic_DNA"/>
</dbReference>
<dbReference type="Proteomes" id="UP000219182">
    <property type="component" value="Unassembled WGS sequence"/>
</dbReference>
<organism evidence="1 2">
    <name type="scientific">Mesorhizobium sanjuanii</name>
    <dbReference type="NCBI Taxonomy" id="2037900"/>
    <lineage>
        <taxon>Bacteria</taxon>
        <taxon>Pseudomonadati</taxon>
        <taxon>Pseudomonadota</taxon>
        <taxon>Alphaproteobacteria</taxon>
        <taxon>Hyphomicrobiales</taxon>
        <taxon>Phyllobacteriaceae</taxon>
        <taxon>Mesorhizobium</taxon>
    </lineage>
</organism>
<dbReference type="RefSeq" id="WP_097574686.1">
    <property type="nucleotide sequence ID" value="NZ_NWQG01000093.1"/>
</dbReference>
<dbReference type="InterPro" id="IPR010982">
    <property type="entry name" value="Lambda_DNA-bd_dom_sf"/>
</dbReference>
<dbReference type="AlphaFoldDB" id="A0A2A6FEG5"/>
<name>A0A2A6FEG5_9HYPH</name>
<evidence type="ECO:0000313" key="2">
    <source>
        <dbReference type="Proteomes" id="UP000219182"/>
    </source>
</evidence>